<reference evidence="2 3" key="1">
    <citation type="submission" date="2020-10" db="EMBL/GenBank/DDBJ databases">
        <title>Connecting structure to function with the recovery of over 1000 high-quality activated sludge metagenome-assembled genomes encoding full-length rRNA genes using long-read sequencing.</title>
        <authorList>
            <person name="Singleton C.M."/>
            <person name="Petriglieri F."/>
            <person name="Kristensen J.M."/>
            <person name="Kirkegaard R.H."/>
            <person name="Michaelsen T.Y."/>
            <person name="Andersen M.H."/>
            <person name="Karst S.M."/>
            <person name="Dueholm M.S."/>
            <person name="Nielsen P.H."/>
            <person name="Albertsen M."/>
        </authorList>
    </citation>
    <scope>NUCLEOTIDE SEQUENCE [LARGE SCALE GENOMIC DNA]</scope>
    <source>
        <strain evidence="2">EsbW_18-Q3-R4-48_BATAC.285</strain>
    </source>
</reference>
<dbReference type="Proteomes" id="UP000697998">
    <property type="component" value="Unassembled WGS sequence"/>
</dbReference>
<proteinExistence type="predicted"/>
<dbReference type="GO" id="GO:0003700">
    <property type="term" value="F:DNA-binding transcription factor activity"/>
    <property type="evidence" value="ECO:0007669"/>
    <property type="project" value="InterPro"/>
</dbReference>
<dbReference type="InterPro" id="IPR036388">
    <property type="entry name" value="WH-like_DNA-bd_sf"/>
</dbReference>
<name>A0A935PZS3_9PROT</name>
<organism evidence="2 3">
    <name type="scientific">Candidatus Accumulibacter proximus</name>
    <dbReference type="NCBI Taxonomy" id="2954385"/>
    <lineage>
        <taxon>Bacteria</taxon>
        <taxon>Pseudomonadati</taxon>
        <taxon>Pseudomonadota</taxon>
        <taxon>Betaproteobacteria</taxon>
        <taxon>Candidatus Accumulibacter</taxon>
    </lineage>
</organism>
<dbReference type="InterPro" id="IPR036390">
    <property type="entry name" value="WH_DNA-bd_sf"/>
</dbReference>
<dbReference type="SUPFAM" id="SSF46785">
    <property type="entry name" value="Winged helix' DNA-binding domain"/>
    <property type="match status" value="1"/>
</dbReference>
<dbReference type="Gene3D" id="1.10.10.10">
    <property type="entry name" value="Winged helix-like DNA-binding domain superfamily/Winged helix DNA-binding domain"/>
    <property type="match status" value="1"/>
</dbReference>
<feature type="domain" description="HTH marR-type" evidence="1">
    <location>
        <begin position="26"/>
        <end position="158"/>
    </location>
</feature>
<evidence type="ECO:0000313" key="2">
    <source>
        <dbReference type="EMBL" id="MBK7676398.1"/>
    </source>
</evidence>
<dbReference type="InterPro" id="IPR000835">
    <property type="entry name" value="HTH_MarR-typ"/>
</dbReference>
<dbReference type="SMART" id="SM00347">
    <property type="entry name" value="HTH_MARR"/>
    <property type="match status" value="1"/>
</dbReference>
<dbReference type="PANTHER" id="PTHR33164:SF43">
    <property type="entry name" value="HTH-TYPE TRANSCRIPTIONAL REPRESSOR YETL"/>
    <property type="match status" value="1"/>
</dbReference>
<dbReference type="PANTHER" id="PTHR33164">
    <property type="entry name" value="TRANSCRIPTIONAL REGULATOR, MARR FAMILY"/>
    <property type="match status" value="1"/>
</dbReference>
<dbReference type="InterPro" id="IPR039422">
    <property type="entry name" value="MarR/SlyA-like"/>
</dbReference>
<comment type="caution">
    <text evidence="2">The sequence shown here is derived from an EMBL/GenBank/DDBJ whole genome shotgun (WGS) entry which is preliminary data.</text>
</comment>
<gene>
    <name evidence="2" type="ORF">IPJ27_17485</name>
</gene>
<dbReference type="Pfam" id="PF01047">
    <property type="entry name" value="MarR"/>
    <property type="match status" value="1"/>
</dbReference>
<evidence type="ECO:0000259" key="1">
    <source>
        <dbReference type="PROSITE" id="PS50995"/>
    </source>
</evidence>
<dbReference type="GO" id="GO:0006950">
    <property type="term" value="P:response to stress"/>
    <property type="evidence" value="ECO:0007669"/>
    <property type="project" value="TreeGrafter"/>
</dbReference>
<protein>
    <submittedName>
        <fullName evidence="2">Winged helix-turn-helix transcriptional regulator</fullName>
    </submittedName>
</protein>
<dbReference type="PROSITE" id="PS50995">
    <property type="entry name" value="HTH_MARR_2"/>
    <property type="match status" value="1"/>
</dbReference>
<evidence type="ECO:0000313" key="3">
    <source>
        <dbReference type="Proteomes" id="UP000697998"/>
    </source>
</evidence>
<sequence length="184" mass="20042">MTPTCATLLSICAVKTNPDTPPSLLTMEVLQQFRLIFGSLRQHFRLVEERCGLSGSQMWVLQEVERRPGIGIGDLAIRMGVHQSTCSLLVDKLVARECLTKSRHHGDQRRVGLRLAQKGISALSLLPGPAEGILPDALSRLPSVVLKTLHINLDELIAHLPGKDESCIGVPLAEMVRRSNGEGA</sequence>
<dbReference type="AlphaFoldDB" id="A0A935PZS3"/>
<dbReference type="EMBL" id="JADJMH010000019">
    <property type="protein sequence ID" value="MBK7676398.1"/>
    <property type="molecule type" value="Genomic_DNA"/>
</dbReference>
<accession>A0A935PZS3</accession>